<dbReference type="EMBL" id="JBHSBA010000015">
    <property type="protein sequence ID" value="MFC4128123.1"/>
    <property type="molecule type" value="Genomic_DNA"/>
</dbReference>
<name>A0ABV8LC85_9NOCA</name>
<feature type="transmembrane region" description="Helical" evidence="1">
    <location>
        <begin position="147"/>
        <end position="169"/>
    </location>
</feature>
<comment type="caution">
    <text evidence="2">The sequence shown here is derived from an EMBL/GenBank/DDBJ whole genome shotgun (WGS) entry which is preliminary data.</text>
</comment>
<reference evidence="3" key="1">
    <citation type="journal article" date="2019" name="Int. J. Syst. Evol. Microbiol.">
        <title>The Global Catalogue of Microorganisms (GCM) 10K type strain sequencing project: providing services to taxonomists for standard genome sequencing and annotation.</title>
        <authorList>
            <consortium name="The Broad Institute Genomics Platform"/>
            <consortium name="The Broad Institute Genome Sequencing Center for Infectious Disease"/>
            <person name="Wu L."/>
            <person name="Ma J."/>
        </authorList>
    </citation>
    <scope>NUCLEOTIDE SEQUENCE [LARGE SCALE GENOMIC DNA]</scope>
    <source>
        <strain evidence="3">CGMCC 4.7204</strain>
    </source>
</reference>
<organism evidence="2 3">
    <name type="scientific">Nocardia rhizosphaerae</name>
    <dbReference type="NCBI Taxonomy" id="1691571"/>
    <lineage>
        <taxon>Bacteria</taxon>
        <taxon>Bacillati</taxon>
        <taxon>Actinomycetota</taxon>
        <taxon>Actinomycetes</taxon>
        <taxon>Mycobacteriales</taxon>
        <taxon>Nocardiaceae</taxon>
        <taxon>Nocardia</taxon>
    </lineage>
</organism>
<evidence type="ECO:0000313" key="3">
    <source>
        <dbReference type="Proteomes" id="UP001595767"/>
    </source>
</evidence>
<keyword evidence="1" id="KW-0812">Transmembrane</keyword>
<keyword evidence="1" id="KW-0472">Membrane</keyword>
<proteinExistence type="predicted"/>
<protein>
    <submittedName>
        <fullName evidence="2">Uncharacterized protein</fullName>
    </submittedName>
</protein>
<keyword evidence="1" id="KW-1133">Transmembrane helix</keyword>
<feature type="transmembrane region" description="Helical" evidence="1">
    <location>
        <begin position="20"/>
        <end position="39"/>
    </location>
</feature>
<keyword evidence="3" id="KW-1185">Reference proteome</keyword>
<dbReference type="Proteomes" id="UP001595767">
    <property type="component" value="Unassembled WGS sequence"/>
</dbReference>
<evidence type="ECO:0000256" key="1">
    <source>
        <dbReference type="SAM" id="Phobius"/>
    </source>
</evidence>
<sequence>MSGHRSDARALLGMDTSGAWLVAGLYLCALASLMISSWGDVAVRWPLVAAFVVAAGGTAVLLIARSDPLALTPTICATATIPGSVLLVLSTIPFPPTVTTQVAWPQAAGTAIATFLCVRGRTAAAWLGMGAMIALHSAWSARHGAGAAFGFVLSFINLGPLLMATFFAYTIRPAAAEIFTLHEESAKRTAVAAAAEATLAERHDQAVALDRLVRPVLVRIAGPDQLVEADRAECRALEAQLRDALRAPALATGPVVEAARAARDRGVEVVLVDDYGSNGADIDADLYRRLRGLVTTELRRAAAGSVVVRVLPPGRATIATLVVTDPDQGVRRVEIDGDGTPREISDAGH</sequence>
<feature type="transmembrane region" description="Helical" evidence="1">
    <location>
        <begin position="112"/>
        <end position="135"/>
    </location>
</feature>
<dbReference type="RefSeq" id="WP_378553852.1">
    <property type="nucleotide sequence ID" value="NZ_JBHSBA010000015.1"/>
</dbReference>
<accession>A0ABV8LC85</accession>
<feature type="transmembrane region" description="Helical" evidence="1">
    <location>
        <begin position="71"/>
        <end position="92"/>
    </location>
</feature>
<feature type="transmembrane region" description="Helical" evidence="1">
    <location>
        <begin position="45"/>
        <end position="64"/>
    </location>
</feature>
<gene>
    <name evidence="2" type="ORF">ACFOW8_24675</name>
</gene>
<evidence type="ECO:0000313" key="2">
    <source>
        <dbReference type="EMBL" id="MFC4128123.1"/>
    </source>
</evidence>